<evidence type="ECO:0000256" key="2">
    <source>
        <dbReference type="ARBA" id="ARBA00022723"/>
    </source>
</evidence>
<feature type="domain" description="Fumarylacetoacetase-like C-terminal" evidence="3">
    <location>
        <begin position="102"/>
        <end position="275"/>
    </location>
</feature>
<sequence>MKVYKTRDGITIEENDVFYKVNAENWTALMNRTNLYQRLSKEINTLEPISDFDASAIMAPIENQEIWASGVTYKRSREARMEESKNAGGDTFYDKVYDAERPELFFKALANRTVGTNDYVNIRKDSKWDVPEPELTLWISSEGTIEGYTVGNDMSSRSIEGENPLYLPQAKVFERCAGLGPCVYVPERPIDANSLIELEIFRDGQRVFYGSIPIRNMKRKHTELVEFLFRECDFQHGCYLMTGTGIVPPDDFTLKPHDEIKITIENIGTLVNTVVYKP</sequence>
<evidence type="ECO:0000313" key="4">
    <source>
        <dbReference type="EMBL" id="SNZ00433.1"/>
    </source>
</evidence>
<dbReference type="InterPro" id="IPR011234">
    <property type="entry name" value="Fumarylacetoacetase-like_C"/>
</dbReference>
<dbReference type="PANTHER" id="PTHR42796:SF7">
    <property type="entry name" value="2-DEHYDRO-3-DEOXY-D-ARABINONATE DEHYDRATASE"/>
    <property type="match status" value="1"/>
</dbReference>
<dbReference type="Gene3D" id="3.90.850.10">
    <property type="entry name" value="Fumarylacetoacetase-like, C-terminal domain"/>
    <property type="match status" value="1"/>
</dbReference>
<evidence type="ECO:0000256" key="1">
    <source>
        <dbReference type="ARBA" id="ARBA00010211"/>
    </source>
</evidence>
<dbReference type="Proteomes" id="UP000219048">
    <property type="component" value="Unassembled WGS sequence"/>
</dbReference>
<proteinExistence type="inferred from homology"/>
<dbReference type="InterPro" id="IPR051121">
    <property type="entry name" value="FAH"/>
</dbReference>
<dbReference type="SUPFAM" id="SSF56529">
    <property type="entry name" value="FAH"/>
    <property type="match status" value="1"/>
</dbReference>
<dbReference type="RefSeq" id="WP_097045898.1">
    <property type="nucleotide sequence ID" value="NZ_OBEH01000003.1"/>
</dbReference>
<dbReference type="PANTHER" id="PTHR42796">
    <property type="entry name" value="FUMARYLACETOACETATE HYDROLASE DOMAIN-CONTAINING PROTEIN 2A-RELATED"/>
    <property type="match status" value="1"/>
</dbReference>
<dbReference type="InterPro" id="IPR036663">
    <property type="entry name" value="Fumarylacetoacetase_C_sf"/>
</dbReference>
<name>A0A285MUQ9_9FLAO</name>
<dbReference type="Pfam" id="PF01557">
    <property type="entry name" value="FAA_hydrolase"/>
    <property type="match status" value="1"/>
</dbReference>
<dbReference type="GO" id="GO:0044281">
    <property type="term" value="P:small molecule metabolic process"/>
    <property type="evidence" value="ECO:0007669"/>
    <property type="project" value="UniProtKB-ARBA"/>
</dbReference>
<evidence type="ECO:0000259" key="3">
    <source>
        <dbReference type="Pfam" id="PF01557"/>
    </source>
</evidence>
<dbReference type="GO" id="GO:0046872">
    <property type="term" value="F:metal ion binding"/>
    <property type="evidence" value="ECO:0007669"/>
    <property type="project" value="UniProtKB-KW"/>
</dbReference>
<gene>
    <name evidence="4" type="ORF">SAMN06265377_2257</name>
</gene>
<dbReference type="AlphaFoldDB" id="A0A285MUQ9"/>
<dbReference type="GO" id="GO:0003824">
    <property type="term" value="F:catalytic activity"/>
    <property type="evidence" value="ECO:0007669"/>
    <property type="project" value="InterPro"/>
</dbReference>
<accession>A0A285MUQ9</accession>
<protein>
    <submittedName>
        <fullName evidence="4">2-dehydro-3-deoxy-D-arabinonate dehydratase</fullName>
    </submittedName>
</protein>
<organism evidence="4 5">
    <name type="scientific">Flagellimonas pacifica</name>
    <dbReference type="NCBI Taxonomy" id="1247520"/>
    <lineage>
        <taxon>Bacteria</taxon>
        <taxon>Pseudomonadati</taxon>
        <taxon>Bacteroidota</taxon>
        <taxon>Flavobacteriia</taxon>
        <taxon>Flavobacteriales</taxon>
        <taxon>Flavobacteriaceae</taxon>
        <taxon>Flagellimonas</taxon>
    </lineage>
</organism>
<keyword evidence="5" id="KW-1185">Reference proteome</keyword>
<evidence type="ECO:0000313" key="5">
    <source>
        <dbReference type="Proteomes" id="UP000219048"/>
    </source>
</evidence>
<reference evidence="5" key="1">
    <citation type="submission" date="2017-09" db="EMBL/GenBank/DDBJ databases">
        <authorList>
            <person name="Varghese N."/>
            <person name="Submissions S."/>
        </authorList>
    </citation>
    <scope>NUCLEOTIDE SEQUENCE [LARGE SCALE GENOMIC DNA]</scope>
    <source>
        <strain evidence="5">DSM 25885</strain>
    </source>
</reference>
<comment type="similarity">
    <text evidence="1">Belongs to the FAH family.</text>
</comment>
<dbReference type="OrthoDB" id="9779415at2"/>
<keyword evidence="2" id="KW-0479">Metal-binding</keyword>
<dbReference type="EMBL" id="OBEH01000003">
    <property type="protein sequence ID" value="SNZ00433.1"/>
    <property type="molecule type" value="Genomic_DNA"/>
</dbReference>